<accession>A0A7R9LUE8</accession>
<dbReference type="InterPro" id="IPR038765">
    <property type="entry name" value="Papain-like_cys_pep_sf"/>
</dbReference>
<gene>
    <name evidence="3" type="ORF">ONB1V03_LOCUS6477</name>
</gene>
<dbReference type="InterPro" id="IPR025661">
    <property type="entry name" value="Pept_asp_AS"/>
</dbReference>
<dbReference type="PANTHER" id="PTHR12411">
    <property type="entry name" value="CYSTEINE PROTEASE FAMILY C1-RELATED"/>
    <property type="match status" value="1"/>
</dbReference>
<dbReference type="OrthoDB" id="3789175at2759"/>
<dbReference type="Pfam" id="PF00112">
    <property type="entry name" value="Peptidase_C1"/>
    <property type="match status" value="1"/>
</dbReference>
<dbReference type="EMBL" id="OC917738">
    <property type="protein sequence ID" value="CAD7647874.1"/>
    <property type="molecule type" value="Genomic_DNA"/>
</dbReference>
<sequence>MRVPHVWIQCGKFNHAVLVVGYGYDKELDKHYWIIKNSWGDQWGEGGYIRLHRNAATMCPLHPLSFQLPVSI</sequence>
<dbReference type="AlphaFoldDB" id="A0A7R9LUE8"/>
<dbReference type="SUPFAM" id="SSF54001">
    <property type="entry name" value="Cysteine proteinases"/>
    <property type="match status" value="1"/>
</dbReference>
<feature type="domain" description="Peptidase C1A papain C-terminal" evidence="2">
    <location>
        <begin position="9"/>
        <end position="61"/>
    </location>
</feature>
<proteinExistence type="inferred from homology"/>
<dbReference type="InterPro" id="IPR013128">
    <property type="entry name" value="Peptidase_C1A"/>
</dbReference>
<name>A0A7R9LUE8_9ACAR</name>
<keyword evidence="4" id="KW-1185">Reference proteome</keyword>
<comment type="similarity">
    <text evidence="1">Belongs to the peptidase C1 family.</text>
</comment>
<protein>
    <recommendedName>
        <fullName evidence="2">Peptidase C1A papain C-terminal domain-containing protein</fullName>
    </recommendedName>
</protein>
<evidence type="ECO:0000313" key="3">
    <source>
        <dbReference type="EMBL" id="CAD7647874.1"/>
    </source>
</evidence>
<dbReference type="GO" id="GO:0006508">
    <property type="term" value="P:proteolysis"/>
    <property type="evidence" value="ECO:0007669"/>
    <property type="project" value="InterPro"/>
</dbReference>
<dbReference type="InterPro" id="IPR000668">
    <property type="entry name" value="Peptidase_C1A_C"/>
</dbReference>
<evidence type="ECO:0000256" key="1">
    <source>
        <dbReference type="ARBA" id="ARBA00008455"/>
    </source>
</evidence>
<dbReference type="EMBL" id="CAJPVJ010002913">
    <property type="protein sequence ID" value="CAG2166962.1"/>
    <property type="molecule type" value="Genomic_DNA"/>
</dbReference>
<reference evidence="3" key="1">
    <citation type="submission" date="2020-11" db="EMBL/GenBank/DDBJ databases">
        <authorList>
            <person name="Tran Van P."/>
        </authorList>
    </citation>
    <scope>NUCLEOTIDE SEQUENCE</scope>
</reference>
<dbReference type="GO" id="GO:0008234">
    <property type="term" value="F:cysteine-type peptidase activity"/>
    <property type="evidence" value="ECO:0007669"/>
    <property type="project" value="InterPro"/>
</dbReference>
<organism evidence="3">
    <name type="scientific">Oppiella nova</name>
    <dbReference type="NCBI Taxonomy" id="334625"/>
    <lineage>
        <taxon>Eukaryota</taxon>
        <taxon>Metazoa</taxon>
        <taxon>Ecdysozoa</taxon>
        <taxon>Arthropoda</taxon>
        <taxon>Chelicerata</taxon>
        <taxon>Arachnida</taxon>
        <taxon>Acari</taxon>
        <taxon>Acariformes</taxon>
        <taxon>Sarcoptiformes</taxon>
        <taxon>Oribatida</taxon>
        <taxon>Brachypylina</taxon>
        <taxon>Oppioidea</taxon>
        <taxon>Oppiidae</taxon>
        <taxon>Oppiella</taxon>
    </lineage>
</organism>
<dbReference type="PROSITE" id="PS00640">
    <property type="entry name" value="THIOL_PROTEASE_ASN"/>
    <property type="match status" value="1"/>
</dbReference>
<dbReference type="Gene3D" id="2.40.50.170">
    <property type="entry name" value="Cysteine proteinases. Chain C"/>
    <property type="match status" value="1"/>
</dbReference>
<evidence type="ECO:0000313" key="4">
    <source>
        <dbReference type="Proteomes" id="UP000728032"/>
    </source>
</evidence>
<evidence type="ECO:0000259" key="2">
    <source>
        <dbReference type="Pfam" id="PF00112"/>
    </source>
</evidence>
<dbReference type="Proteomes" id="UP000728032">
    <property type="component" value="Unassembled WGS sequence"/>
</dbReference>